<feature type="compositionally biased region" description="Polar residues" evidence="3">
    <location>
        <begin position="786"/>
        <end position="807"/>
    </location>
</feature>
<dbReference type="PANTHER" id="PTHR31001:SF81">
    <property type="entry name" value="ZN(II)2CYS6 TRANSCRIPTION FACTOR"/>
    <property type="match status" value="1"/>
</dbReference>
<reference evidence="4 5" key="1">
    <citation type="submission" date="2018-03" db="EMBL/GenBank/DDBJ databases">
        <authorList>
            <person name="Guldener U."/>
        </authorList>
    </citation>
    <scope>NUCLEOTIDE SEQUENCE [LARGE SCALE GENOMIC DNA]</scope>
    <source>
        <strain evidence="4 5">NBRC100155</strain>
    </source>
</reference>
<keyword evidence="2" id="KW-0539">Nucleus</keyword>
<accession>A0A5C3E9R5</accession>
<feature type="compositionally biased region" description="Polar residues" evidence="3">
    <location>
        <begin position="817"/>
        <end position="828"/>
    </location>
</feature>
<evidence type="ECO:0008006" key="6">
    <source>
        <dbReference type="Google" id="ProtNLM"/>
    </source>
</evidence>
<keyword evidence="5" id="KW-1185">Reference proteome</keyword>
<feature type="region of interest" description="Disordered" evidence="3">
    <location>
        <begin position="842"/>
        <end position="943"/>
    </location>
</feature>
<feature type="region of interest" description="Disordered" evidence="3">
    <location>
        <begin position="1"/>
        <end position="83"/>
    </location>
</feature>
<gene>
    <name evidence="4" type="ORF">UTRI_10459</name>
</gene>
<feature type="compositionally biased region" description="Polar residues" evidence="3">
    <location>
        <begin position="903"/>
        <end position="916"/>
    </location>
</feature>
<dbReference type="Proteomes" id="UP000324022">
    <property type="component" value="Unassembled WGS sequence"/>
</dbReference>
<feature type="region of interest" description="Disordered" evidence="3">
    <location>
        <begin position="766"/>
        <end position="829"/>
    </location>
</feature>
<comment type="subcellular location">
    <subcellularLocation>
        <location evidence="1">Nucleus</location>
    </subcellularLocation>
</comment>
<dbReference type="GO" id="GO:0005634">
    <property type="term" value="C:nucleus"/>
    <property type="evidence" value="ECO:0007669"/>
    <property type="project" value="UniProtKB-SubCell"/>
</dbReference>
<feature type="region of interest" description="Disordered" evidence="3">
    <location>
        <begin position="264"/>
        <end position="308"/>
    </location>
</feature>
<feature type="region of interest" description="Disordered" evidence="3">
    <location>
        <begin position="637"/>
        <end position="657"/>
    </location>
</feature>
<feature type="compositionally biased region" description="Polar residues" evidence="3">
    <location>
        <begin position="639"/>
        <end position="648"/>
    </location>
</feature>
<evidence type="ECO:0000256" key="3">
    <source>
        <dbReference type="SAM" id="MobiDB-lite"/>
    </source>
</evidence>
<dbReference type="EMBL" id="OOIN01000017">
    <property type="protein sequence ID" value="SPO27342.1"/>
    <property type="molecule type" value="Genomic_DNA"/>
</dbReference>
<dbReference type="PANTHER" id="PTHR31001">
    <property type="entry name" value="UNCHARACTERIZED TRANSCRIPTIONAL REGULATORY PROTEIN"/>
    <property type="match status" value="1"/>
</dbReference>
<feature type="compositionally biased region" description="Low complexity" evidence="3">
    <location>
        <begin position="65"/>
        <end position="83"/>
    </location>
</feature>
<sequence length="967" mass="104202">MTSCDQSMARKRTLADSCSSSQTTSKHRRIAPTCSSTSFTDPHHPAPSIDDAASTAYSGGHRDSFGSQSSSSSDFSTTSSSIRRATSDPFPRYALGIPHLDVLLPSRDGLDLLHAYHQGIGWIHNPVDRTTLLETLEEAQRHGADSIHPHRLACLLAALALGDLFSSCFPSCASNSAQPIDSPSKRGRIWFGVASACLAGSRTEPELMHNPTPDACSALYLMSTYLLCSNDEELFHRSQGLTGLALILAKSALVPSCLPLARPQSPSQTAAPSFPTAESPSRASSPASPSQAATSLGHNNKKNNNNDTEQDRLHCNRLLSDLIFHLRCQVLTFALPCPSSQSASSQNSPSLTSFPDVPTIEAIWTAFGTPLYASLDAFGNRYSPNIFHNWKLGLADLMHQVSCLTNQSMSLEQLSSASPMPCEISAQTAGESASSQRAQRQSIMLPDHGQIVKLDERIRRYHASLPDFLLLHRPLPIEMAGKVDEDELGQIICQRHMACSMVHRMLMALHRPWFLSALACRSRSSKTKPAQEKQDRTPLAAEASASLDASLAASATISELNESEEKKAEPENGMQPSPPAMFSLSAVLRSATWQTETFASAAACAPPQALAWWQFTNNALAAAIVQATALLRLSCPSARPSSTGSNEPPQAERPTPATHFHNQVRNDLDKNICSFQNVAKRCKLAAKALPFLQRVSTAIDLGICKSQSTATFNKDDALQSSLSPQNTCHVDSSTTAFTDTAAQTRNQSRLEPFTCNNSNSINIISHSNTSSNNNGNSNVPCIPVTGHSNSNSIKQQPIPPSQHSSTGARHHHRHSETPNQPRRASSAKSELEAIFGPLASGLELSTPSESYGSAKPLYRQNLDPLPMPPVIARDRDEHSSQPTYSEDGGSSSTSSGILPCTPRSRSPQLDVSQQPTDFKGAVAEEGRGGNAAEGATGKQKQNQASDLVLQCIRFWQPDMLVTPSSRN</sequence>
<proteinExistence type="predicted"/>
<name>A0A5C3E9R5_9BASI</name>
<evidence type="ECO:0000313" key="5">
    <source>
        <dbReference type="Proteomes" id="UP000324022"/>
    </source>
</evidence>
<feature type="compositionally biased region" description="Low complexity" evidence="3">
    <location>
        <begin position="766"/>
        <end position="778"/>
    </location>
</feature>
<evidence type="ECO:0000256" key="1">
    <source>
        <dbReference type="ARBA" id="ARBA00004123"/>
    </source>
</evidence>
<feature type="compositionally biased region" description="Low complexity" evidence="3">
    <location>
        <begin position="275"/>
        <end position="295"/>
    </location>
</feature>
<dbReference type="OrthoDB" id="2553063at2759"/>
<dbReference type="AlphaFoldDB" id="A0A5C3E9R5"/>
<evidence type="ECO:0000256" key="2">
    <source>
        <dbReference type="ARBA" id="ARBA00023242"/>
    </source>
</evidence>
<feature type="region of interest" description="Disordered" evidence="3">
    <location>
        <begin position="558"/>
        <end position="580"/>
    </location>
</feature>
<dbReference type="InterPro" id="IPR050613">
    <property type="entry name" value="Sec_Metabolite_Reg"/>
</dbReference>
<evidence type="ECO:0000313" key="4">
    <source>
        <dbReference type="EMBL" id="SPO27342.1"/>
    </source>
</evidence>
<protein>
    <recommendedName>
        <fullName evidence="6">Transcription factor domain-containing protein</fullName>
    </recommendedName>
</protein>
<organism evidence="4 5">
    <name type="scientific">Ustilago trichophora</name>
    <dbReference type="NCBI Taxonomy" id="86804"/>
    <lineage>
        <taxon>Eukaryota</taxon>
        <taxon>Fungi</taxon>
        <taxon>Dikarya</taxon>
        <taxon>Basidiomycota</taxon>
        <taxon>Ustilaginomycotina</taxon>
        <taxon>Ustilaginomycetes</taxon>
        <taxon>Ustilaginales</taxon>
        <taxon>Ustilaginaceae</taxon>
        <taxon>Ustilago</taxon>
    </lineage>
</organism>